<evidence type="ECO:0000313" key="2">
    <source>
        <dbReference type="Proteomes" id="UP000595437"/>
    </source>
</evidence>
<dbReference type="EMBL" id="CP045892">
    <property type="protein sequence ID" value="QQP52665.1"/>
    <property type="molecule type" value="Genomic_DNA"/>
</dbReference>
<proteinExistence type="predicted"/>
<sequence>MISWVEKIPKAIAQEARRAGAHRLRNRRHSPFPPRGWSSAEEIEANFNVNRGRPFRRKRTPQAPLGDLKWVFKGVAHGKAIGVDGGGR</sequence>
<protein>
    <submittedName>
        <fullName evidence="1">Uncharacterized protein</fullName>
    </submittedName>
</protein>
<keyword evidence="2" id="KW-1185">Reference proteome</keyword>
<name>A0A7T8HNC0_CALRO</name>
<dbReference type="AlphaFoldDB" id="A0A7T8HNC0"/>
<gene>
    <name evidence="1" type="ORF">FKW44_004889</name>
</gene>
<organism evidence="1 2">
    <name type="scientific">Caligus rogercresseyi</name>
    <name type="common">Sea louse</name>
    <dbReference type="NCBI Taxonomy" id="217165"/>
    <lineage>
        <taxon>Eukaryota</taxon>
        <taxon>Metazoa</taxon>
        <taxon>Ecdysozoa</taxon>
        <taxon>Arthropoda</taxon>
        <taxon>Crustacea</taxon>
        <taxon>Multicrustacea</taxon>
        <taxon>Hexanauplia</taxon>
        <taxon>Copepoda</taxon>
        <taxon>Siphonostomatoida</taxon>
        <taxon>Caligidae</taxon>
        <taxon>Caligus</taxon>
    </lineage>
</organism>
<accession>A0A7T8HNC0</accession>
<dbReference type="Proteomes" id="UP000595437">
    <property type="component" value="Chromosome 3"/>
</dbReference>
<evidence type="ECO:0000313" key="1">
    <source>
        <dbReference type="EMBL" id="QQP52665.1"/>
    </source>
</evidence>
<reference evidence="2" key="1">
    <citation type="submission" date="2021-01" db="EMBL/GenBank/DDBJ databases">
        <title>Caligus Genome Assembly.</title>
        <authorList>
            <person name="Gallardo-Escarate C."/>
        </authorList>
    </citation>
    <scope>NUCLEOTIDE SEQUENCE [LARGE SCALE GENOMIC DNA]</scope>
</reference>